<organism evidence="2 3">
    <name type="scientific">Heracleum sosnowskyi</name>
    <dbReference type="NCBI Taxonomy" id="360622"/>
    <lineage>
        <taxon>Eukaryota</taxon>
        <taxon>Viridiplantae</taxon>
        <taxon>Streptophyta</taxon>
        <taxon>Embryophyta</taxon>
        <taxon>Tracheophyta</taxon>
        <taxon>Spermatophyta</taxon>
        <taxon>Magnoliopsida</taxon>
        <taxon>eudicotyledons</taxon>
        <taxon>Gunneridae</taxon>
        <taxon>Pentapetalae</taxon>
        <taxon>asterids</taxon>
        <taxon>campanulids</taxon>
        <taxon>Apiales</taxon>
        <taxon>Apiaceae</taxon>
        <taxon>Apioideae</taxon>
        <taxon>apioid superclade</taxon>
        <taxon>Tordylieae</taxon>
        <taxon>Tordyliinae</taxon>
        <taxon>Heracleum</taxon>
    </lineage>
</organism>
<evidence type="ECO:0000313" key="2">
    <source>
        <dbReference type="EMBL" id="KAK1360915.1"/>
    </source>
</evidence>
<dbReference type="PANTHER" id="PTHR47491:SF5">
    <property type="entry name" value="CAP-GLY DOMAIN LINKER"/>
    <property type="match status" value="1"/>
</dbReference>
<comment type="caution">
    <text evidence="2">The sequence shown here is derived from an EMBL/GenBank/DDBJ whole genome shotgun (WGS) entry which is preliminary data.</text>
</comment>
<proteinExistence type="predicted"/>
<dbReference type="AlphaFoldDB" id="A0AAD8M3T4"/>
<gene>
    <name evidence="2" type="ORF">POM88_045389</name>
</gene>
<dbReference type="Proteomes" id="UP001237642">
    <property type="component" value="Unassembled WGS sequence"/>
</dbReference>
<keyword evidence="1" id="KW-0175">Coiled coil</keyword>
<dbReference type="EMBL" id="JAUIZM010000010">
    <property type="protein sequence ID" value="KAK1360915.1"/>
    <property type="molecule type" value="Genomic_DNA"/>
</dbReference>
<evidence type="ECO:0000313" key="3">
    <source>
        <dbReference type="Proteomes" id="UP001237642"/>
    </source>
</evidence>
<reference evidence="2" key="1">
    <citation type="submission" date="2023-02" db="EMBL/GenBank/DDBJ databases">
        <title>Genome of toxic invasive species Heracleum sosnowskyi carries increased number of genes despite the absence of recent whole-genome duplications.</title>
        <authorList>
            <person name="Schelkunov M."/>
            <person name="Shtratnikova V."/>
            <person name="Makarenko M."/>
            <person name="Klepikova A."/>
            <person name="Omelchenko D."/>
            <person name="Novikova G."/>
            <person name="Obukhova E."/>
            <person name="Bogdanov V."/>
            <person name="Penin A."/>
            <person name="Logacheva M."/>
        </authorList>
    </citation>
    <scope>NUCLEOTIDE SEQUENCE</scope>
    <source>
        <strain evidence="2">Hsosn_3</strain>
        <tissue evidence="2">Leaf</tissue>
    </source>
</reference>
<name>A0AAD8M3T4_9APIA</name>
<accession>A0AAD8M3T4</accession>
<evidence type="ECO:0000256" key="1">
    <source>
        <dbReference type="SAM" id="Coils"/>
    </source>
</evidence>
<protein>
    <submittedName>
        <fullName evidence="2">Uncharacterized protein</fullName>
    </submittedName>
</protein>
<keyword evidence="3" id="KW-1185">Reference proteome</keyword>
<feature type="coiled-coil region" evidence="1">
    <location>
        <begin position="42"/>
        <end position="111"/>
    </location>
</feature>
<sequence length="140" mass="16276">MRDKVLKTLQELFDHYNNRKEKADCSSSSKTNMPGETWDDDYEKYIEDHDSGELDIEQLQAELATAVRGNDILICEVQHAVDNLSSMNHKLKDLELQMMKKDESISRLRSDLQECTKELTIMKGIQPKVSEERDALWEEV</sequence>
<dbReference type="PANTHER" id="PTHR47491">
    <property type="entry name" value="CAP-GLY DOMAIN LINKER"/>
    <property type="match status" value="1"/>
</dbReference>
<reference evidence="2" key="2">
    <citation type="submission" date="2023-05" db="EMBL/GenBank/DDBJ databases">
        <authorList>
            <person name="Schelkunov M.I."/>
        </authorList>
    </citation>
    <scope>NUCLEOTIDE SEQUENCE</scope>
    <source>
        <strain evidence="2">Hsosn_3</strain>
        <tissue evidence="2">Leaf</tissue>
    </source>
</reference>